<reference evidence="1" key="1">
    <citation type="journal article" date="2020" name="mSystems">
        <title>Genome- and Community-Level Interaction Insights into Carbon Utilization and Element Cycling Functions of Hydrothermarchaeota in Hydrothermal Sediment.</title>
        <authorList>
            <person name="Zhou Z."/>
            <person name="Liu Y."/>
            <person name="Xu W."/>
            <person name="Pan J."/>
            <person name="Luo Z.H."/>
            <person name="Li M."/>
        </authorList>
    </citation>
    <scope>NUCLEOTIDE SEQUENCE [LARGE SCALE GENOMIC DNA]</scope>
    <source>
        <strain evidence="1">SpSt-1071</strain>
    </source>
</reference>
<accession>A0A7C5RE30</accession>
<gene>
    <name evidence="1" type="ORF">ENM28_03185</name>
</gene>
<evidence type="ECO:0000313" key="1">
    <source>
        <dbReference type="EMBL" id="HHM67718.1"/>
    </source>
</evidence>
<sequence length="284" mass="31778">MRVLHLLAEPRPEGGAVRLFLTLPQGYPWVRVLRAPEGTPLAGPEDPGGFLVWDGPPRPSRAYPFVREPRPSLPEGGEVWDLEAFPAAFGEERRPLEGGRWTYHVWPKTPEGQYGEPATATVAVRREAEARLVLDVKRVLYQRLRFHGEARGVFVALQEHVHEQKPLPQALIKARYALAERAFGDRDLTATFRAVAEVLLLAESPGQRDELALYFTARLLADFPLLEALGWDGLTLTRADRMLDLGSAVLYGAEMALEGILDAYAAYGRPYRIGDYTLEWRVGV</sequence>
<name>A0A7C5RE30_9DEIN</name>
<protein>
    <submittedName>
        <fullName evidence="1">Uncharacterized protein</fullName>
    </submittedName>
</protein>
<comment type="caution">
    <text evidence="1">The sequence shown here is derived from an EMBL/GenBank/DDBJ whole genome shotgun (WGS) entry which is preliminary data.</text>
</comment>
<organism evidence="1">
    <name type="scientific">Thermus caliditerrae</name>
    <dbReference type="NCBI Taxonomy" id="1330700"/>
    <lineage>
        <taxon>Bacteria</taxon>
        <taxon>Thermotogati</taxon>
        <taxon>Deinococcota</taxon>
        <taxon>Deinococci</taxon>
        <taxon>Thermales</taxon>
        <taxon>Thermaceae</taxon>
        <taxon>Thermus</taxon>
    </lineage>
</organism>
<dbReference type="EMBL" id="DRXE01000120">
    <property type="protein sequence ID" value="HHM67718.1"/>
    <property type="molecule type" value="Genomic_DNA"/>
</dbReference>
<dbReference type="AlphaFoldDB" id="A0A7C5RE30"/>
<proteinExistence type="predicted"/>